<reference evidence="2" key="1">
    <citation type="journal article" date="2011" name="Nat. Biotechnol.">
        <title>The genomic sequence of the Chinese hamster ovary (CHO)-K1 cell line.</title>
        <authorList>
            <person name="Xu X."/>
            <person name="Nagarajan H."/>
            <person name="Lewis N.E."/>
            <person name="Pan S."/>
            <person name="Cai Z."/>
            <person name="Liu X."/>
            <person name="Chen W."/>
            <person name="Xie M."/>
            <person name="Wang W."/>
            <person name="Hammond S."/>
            <person name="Andersen M.R."/>
            <person name="Neff N."/>
            <person name="Passarelli B."/>
            <person name="Koh W."/>
            <person name="Fan H.C."/>
            <person name="Wang J."/>
            <person name="Gui Y."/>
            <person name="Lee K.H."/>
            <person name="Betenbaugh M.J."/>
            <person name="Quake S.R."/>
            <person name="Famili I."/>
            <person name="Palsson B.O."/>
            <person name="Wang J."/>
        </authorList>
    </citation>
    <scope>NUCLEOTIDE SEQUENCE [LARGE SCALE GENOMIC DNA]</scope>
    <source>
        <strain evidence="2">CHO K1 cell line</strain>
    </source>
</reference>
<name>G3HH50_CRIGR</name>
<dbReference type="EMBL" id="JH000369">
    <property type="protein sequence ID" value="EGW01976.1"/>
    <property type="molecule type" value="Genomic_DNA"/>
</dbReference>
<sequence length="91" mass="9510">MRPKKDPPPAGQTPNPAALCPASGAHDGIPWASKGFGNPSSSSAIHSTQSFCLGLAPLHACSFPLVMPHSSGTSTILRSTLKLRLHIHIFT</sequence>
<dbReference type="InParanoid" id="G3HH50"/>
<dbReference type="AlphaFoldDB" id="G3HH50"/>
<organism evidence="1 2">
    <name type="scientific">Cricetulus griseus</name>
    <name type="common">Chinese hamster</name>
    <name type="synonym">Cricetulus barabensis griseus</name>
    <dbReference type="NCBI Taxonomy" id="10029"/>
    <lineage>
        <taxon>Eukaryota</taxon>
        <taxon>Metazoa</taxon>
        <taxon>Chordata</taxon>
        <taxon>Craniata</taxon>
        <taxon>Vertebrata</taxon>
        <taxon>Euteleostomi</taxon>
        <taxon>Mammalia</taxon>
        <taxon>Eutheria</taxon>
        <taxon>Euarchontoglires</taxon>
        <taxon>Glires</taxon>
        <taxon>Rodentia</taxon>
        <taxon>Myomorpha</taxon>
        <taxon>Muroidea</taxon>
        <taxon>Cricetidae</taxon>
        <taxon>Cricetinae</taxon>
        <taxon>Cricetulus</taxon>
    </lineage>
</organism>
<evidence type="ECO:0000313" key="2">
    <source>
        <dbReference type="Proteomes" id="UP000001075"/>
    </source>
</evidence>
<evidence type="ECO:0000313" key="1">
    <source>
        <dbReference type="EMBL" id="EGW01976.1"/>
    </source>
</evidence>
<protein>
    <submittedName>
        <fullName evidence="1">Uncharacterized protein</fullName>
    </submittedName>
</protein>
<dbReference type="Proteomes" id="UP000001075">
    <property type="component" value="Unassembled WGS sequence"/>
</dbReference>
<proteinExistence type="predicted"/>
<accession>G3HH50</accession>
<gene>
    <name evidence="1" type="ORF">I79_009947</name>
</gene>